<dbReference type="InterPro" id="IPR009057">
    <property type="entry name" value="Homeodomain-like_sf"/>
</dbReference>
<keyword evidence="1" id="KW-0805">Transcription regulation</keyword>
<dbReference type="SUPFAM" id="SSF53697">
    <property type="entry name" value="SIS domain"/>
    <property type="match status" value="1"/>
</dbReference>
<dbReference type="InterPro" id="IPR046348">
    <property type="entry name" value="SIS_dom_sf"/>
</dbReference>
<evidence type="ECO:0000259" key="4">
    <source>
        <dbReference type="PROSITE" id="PS51071"/>
    </source>
</evidence>
<gene>
    <name evidence="6" type="ORF">M3N64_10345</name>
</gene>
<dbReference type="Proteomes" id="UP001203004">
    <property type="component" value="Unassembled WGS sequence"/>
</dbReference>
<proteinExistence type="predicted"/>
<evidence type="ECO:0000259" key="5">
    <source>
        <dbReference type="PROSITE" id="PS51464"/>
    </source>
</evidence>
<dbReference type="Gene3D" id="3.40.50.10490">
    <property type="entry name" value="Glucose-6-phosphate isomerase like protein, domain 1"/>
    <property type="match status" value="1"/>
</dbReference>
<dbReference type="InterPro" id="IPR035472">
    <property type="entry name" value="RpiR-like_SIS"/>
</dbReference>
<evidence type="ECO:0000256" key="2">
    <source>
        <dbReference type="ARBA" id="ARBA00023125"/>
    </source>
</evidence>
<evidence type="ECO:0000313" key="7">
    <source>
        <dbReference type="Proteomes" id="UP001203004"/>
    </source>
</evidence>
<dbReference type="Gene3D" id="1.10.10.10">
    <property type="entry name" value="Winged helix-like DNA-binding domain superfamily/Winged helix DNA-binding domain"/>
    <property type="match status" value="1"/>
</dbReference>
<feature type="domain" description="HTH rpiR-type" evidence="4">
    <location>
        <begin position="1"/>
        <end position="74"/>
    </location>
</feature>
<reference evidence="6 7" key="1">
    <citation type="submission" date="2022-05" db="EMBL/GenBank/DDBJ databases">
        <title>Sporolactobacillus sp nov CPB3-1, isolated from tree bark (Mangifera indica L.).</title>
        <authorList>
            <person name="Phuengjayaem S."/>
            <person name="Tanasupawat S."/>
        </authorList>
    </citation>
    <scope>NUCLEOTIDE SEQUENCE [LARGE SCALE GENOMIC DNA]</scope>
    <source>
        <strain evidence="6 7">CPB3-1</strain>
    </source>
</reference>
<dbReference type="SUPFAM" id="SSF46689">
    <property type="entry name" value="Homeodomain-like"/>
    <property type="match status" value="1"/>
</dbReference>
<evidence type="ECO:0000256" key="1">
    <source>
        <dbReference type="ARBA" id="ARBA00023015"/>
    </source>
</evidence>
<evidence type="ECO:0000313" key="6">
    <source>
        <dbReference type="EMBL" id="MCL1632338.1"/>
    </source>
</evidence>
<sequence>MNRRLINVSQLSPTHLKIAQWLQHNESAVMLLTEKEIARESGVSIASVSRFWSMIGFKNLKEYKQKLREDLEVTPAKKMMNTIGDLEHTPLQLHHLNKSIQLLQVTLNHFNKIHFEQAVSLIQKTAGLYIYAPGPSIGLAELLKHRLSRFGISVMILHRWGSELLEDLIHLHHECVVLIFAFSRILKEGEVLLDHAQSAGYRTIIITDQPVLRTPHAFDVLLYADRGERDEFHSMIAATYLIENLILAVGERQKKENLQRLEELSTLRKKYKDDLPR</sequence>
<protein>
    <submittedName>
        <fullName evidence="6">MurR/RpiR family transcriptional regulator</fullName>
    </submittedName>
</protein>
<keyword evidence="7" id="KW-1185">Reference proteome</keyword>
<dbReference type="Pfam" id="PF01418">
    <property type="entry name" value="HTH_6"/>
    <property type="match status" value="1"/>
</dbReference>
<organism evidence="6 7">
    <name type="scientific">Sporolactobacillus mangiferae</name>
    <dbReference type="NCBI Taxonomy" id="2940498"/>
    <lineage>
        <taxon>Bacteria</taxon>
        <taxon>Bacillati</taxon>
        <taxon>Bacillota</taxon>
        <taxon>Bacilli</taxon>
        <taxon>Bacillales</taxon>
        <taxon>Sporolactobacillaceae</taxon>
        <taxon>Sporolactobacillus</taxon>
    </lineage>
</organism>
<dbReference type="PANTHER" id="PTHR30514:SF18">
    <property type="entry name" value="RPIR-FAMILY TRANSCRIPTIONAL REGULATOR"/>
    <property type="match status" value="1"/>
</dbReference>
<keyword evidence="3" id="KW-0804">Transcription</keyword>
<name>A0ABT0MCP3_9BACL</name>
<accession>A0ABT0MCP3</accession>
<keyword evidence="2" id="KW-0238">DNA-binding</keyword>
<dbReference type="CDD" id="cd05013">
    <property type="entry name" value="SIS_RpiR"/>
    <property type="match status" value="1"/>
</dbReference>
<comment type="caution">
    <text evidence="6">The sequence shown here is derived from an EMBL/GenBank/DDBJ whole genome shotgun (WGS) entry which is preliminary data.</text>
</comment>
<dbReference type="InterPro" id="IPR000281">
    <property type="entry name" value="HTH_RpiR"/>
</dbReference>
<dbReference type="InterPro" id="IPR001347">
    <property type="entry name" value="SIS_dom"/>
</dbReference>
<dbReference type="PROSITE" id="PS51071">
    <property type="entry name" value="HTH_RPIR"/>
    <property type="match status" value="1"/>
</dbReference>
<dbReference type="PROSITE" id="PS51464">
    <property type="entry name" value="SIS"/>
    <property type="match status" value="1"/>
</dbReference>
<dbReference type="InterPro" id="IPR036388">
    <property type="entry name" value="WH-like_DNA-bd_sf"/>
</dbReference>
<feature type="domain" description="SIS" evidence="5">
    <location>
        <begin position="118"/>
        <end position="256"/>
    </location>
</feature>
<dbReference type="PANTHER" id="PTHR30514">
    <property type="entry name" value="GLUCOKINASE"/>
    <property type="match status" value="1"/>
</dbReference>
<dbReference type="RefSeq" id="WP_249101982.1">
    <property type="nucleotide sequence ID" value="NZ_JAMAST010000013.1"/>
</dbReference>
<dbReference type="InterPro" id="IPR047640">
    <property type="entry name" value="RpiR-like"/>
</dbReference>
<dbReference type="EMBL" id="JAMAST010000013">
    <property type="protein sequence ID" value="MCL1632338.1"/>
    <property type="molecule type" value="Genomic_DNA"/>
</dbReference>
<evidence type="ECO:0000256" key="3">
    <source>
        <dbReference type="ARBA" id="ARBA00023163"/>
    </source>
</evidence>